<proteinExistence type="predicted"/>
<dbReference type="PANTHER" id="PTHR34820">
    <property type="entry name" value="INNER MEMBRANE PROTEIN YEBZ"/>
    <property type="match status" value="1"/>
</dbReference>
<evidence type="ECO:0000256" key="2">
    <source>
        <dbReference type="ARBA" id="ARBA00022723"/>
    </source>
</evidence>
<evidence type="ECO:0000256" key="5">
    <source>
        <dbReference type="SAM" id="MobiDB-lite"/>
    </source>
</evidence>
<keyword evidence="6" id="KW-0472">Membrane</keyword>
<dbReference type="InterPro" id="IPR014755">
    <property type="entry name" value="Cu-Rt/internalin_Ig-like"/>
</dbReference>
<evidence type="ECO:0000256" key="1">
    <source>
        <dbReference type="ARBA" id="ARBA00004196"/>
    </source>
</evidence>
<gene>
    <name evidence="8" type="ORF">Q5761_10375</name>
</gene>
<dbReference type="EMBL" id="CP132508">
    <property type="protein sequence ID" value="WPD18756.1"/>
    <property type="molecule type" value="Genomic_DNA"/>
</dbReference>
<evidence type="ECO:0000256" key="6">
    <source>
        <dbReference type="SAM" id="Phobius"/>
    </source>
</evidence>
<keyword evidence="4" id="KW-0186">Copper</keyword>
<dbReference type="PANTHER" id="PTHR34820:SF4">
    <property type="entry name" value="INNER MEMBRANE PROTEIN YEBZ"/>
    <property type="match status" value="1"/>
</dbReference>
<dbReference type="InterPro" id="IPR007348">
    <property type="entry name" value="CopC_dom"/>
</dbReference>
<dbReference type="SUPFAM" id="SSF81296">
    <property type="entry name" value="E set domains"/>
    <property type="match status" value="1"/>
</dbReference>
<accession>A0ABZ0QMX8</accession>
<feature type="domain" description="CopC" evidence="7">
    <location>
        <begin position="72"/>
        <end position="165"/>
    </location>
</feature>
<reference evidence="8 9" key="1">
    <citation type="submission" date="2023-08" db="EMBL/GenBank/DDBJ databases">
        <title>Genome sequence of Thermaerobacter compostii strain Ins1, a spore-forming filamentous bacterium isolated from a deep geothermal reservoir.</title>
        <authorList>
            <person name="Bregnard D."/>
            <person name="Gonzalez D."/>
            <person name="Junier P."/>
        </authorList>
    </citation>
    <scope>NUCLEOTIDE SEQUENCE [LARGE SCALE GENOMIC DNA]</scope>
    <source>
        <strain evidence="8 9">Ins1</strain>
    </source>
</reference>
<keyword evidence="6" id="KW-1133">Transmembrane helix</keyword>
<name>A0ABZ0QMX8_9FIRM</name>
<feature type="transmembrane region" description="Helical" evidence="6">
    <location>
        <begin position="40"/>
        <end position="62"/>
    </location>
</feature>
<keyword evidence="2" id="KW-0479">Metal-binding</keyword>
<keyword evidence="6" id="KW-0812">Transmembrane</keyword>
<keyword evidence="9" id="KW-1185">Reference proteome</keyword>
<dbReference type="Pfam" id="PF04234">
    <property type="entry name" value="CopC"/>
    <property type="match status" value="1"/>
</dbReference>
<evidence type="ECO:0000256" key="3">
    <source>
        <dbReference type="ARBA" id="ARBA00022729"/>
    </source>
</evidence>
<evidence type="ECO:0000256" key="4">
    <source>
        <dbReference type="ARBA" id="ARBA00023008"/>
    </source>
</evidence>
<evidence type="ECO:0000313" key="8">
    <source>
        <dbReference type="EMBL" id="WPD18756.1"/>
    </source>
</evidence>
<dbReference type="Gene3D" id="2.60.40.1220">
    <property type="match status" value="1"/>
</dbReference>
<evidence type="ECO:0000313" key="9">
    <source>
        <dbReference type="Proteomes" id="UP001304683"/>
    </source>
</evidence>
<evidence type="ECO:0000259" key="7">
    <source>
        <dbReference type="Pfam" id="PF04234"/>
    </source>
</evidence>
<feature type="region of interest" description="Disordered" evidence="5">
    <location>
        <begin position="165"/>
        <end position="206"/>
    </location>
</feature>
<comment type="subcellular location">
    <subcellularLocation>
        <location evidence="1">Cell envelope</location>
    </subcellularLocation>
</comment>
<dbReference type="RefSeq" id="WP_318750550.1">
    <property type="nucleotide sequence ID" value="NZ_CP132508.1"/>
</dbReference>
<keyword evidence="3" id="KW-0732">Signal</keyword>
<feature type="compositionally biased region" description="Low complexity" evidence="5">
    <location>
        <begin position="166"/>
        <end position="180"/>
    </location>
</feature>
<dbReference type="Proteomes" id="UP001304683">
    <property type="component" value="Chromosome"/>
</dbReference>
<sequence>MITGIIGAPGLCGTGARVASGDGGTGGGSRRPPRCRRRPWAGAVLRAAAGLAVLLVVAGFAAGFGTGRAEAHAALVGSEPERGARLEEPPREVALTFSEPVEAEFSELTLRREGGGAVELGPVRAEGETLRAEVRGPMPAGDYVLRYRVLSQDGHPVEGEVPFSVTAAAPSPGAGTTDQQPAPPAAEPDEPGGAAPPASRQLAPQGGGTPRWLWAAAVAVVAALAAGLMTLRRRTRR</sequence>
<feature type="transmembrane region" description="Helical" evidence="6">
    <location>
        <begin position="212"/>
        <end position="231"/>
    </location>
</feature>
<feature type="region of interest" description="Disordered" evidence="5">
    <location>
        <begin position="16"/>
        <end position="35"/>
    </location>
</feature>
<dbReference type="InterPro" id="IPR014756">
    <property type="entry name" value="Ig_E-set"/>
</dbReference>
<protein>
    <submittedName>
        <fullName evidence="8">Copper resistance protein CopC</fullName>
    </submittedName>
</protein>
<dbReference type="InterPro" id="IPR032694">
    <property type="entry name" value="CopC/D"/>
</dbReference>
<organism evidence="8 9">
    <name type="scientific">Thermaerobacter composti</name>
    <dbReference type="NCBI Taxonomy" id="554949"/>
    <lineage>
        <taxon>Bacteria</taxon>
        <taxon>Bacillati</taxon>
        <taxon>Bacillota</taxon>
        <taxon>Clostridia</taxon>
        <taxon>Eubacteriales</taxon>
        <taxon>Clostridiales Family XVII. Incertae Sedis</taxon>
        <taxon>Thermaerobacter</taxon>
    </lineage>
</organism>